<dbReference type="EMBL" id="JYIK01000917">
    <property type="protein sequence ID" value="KWX08941.1"/>
    <property type="molecule type" value="Genomic_DNA"/>
</dbReference>
<name>A0A132NFR0_9ACTN</name>
<keyword evidence="1" id="KW-0175">Coiled coil</keyword>
<organism evidence="4 5">
    <name type="scientific">Carbonactinospora thermoautotrophica</name>
    <dbReference type="NCBI Taxonomy" id="1469144"/>
    <lineage>
        <taxon>Bacteria</taxon>
        <taxon>Bacillati</taxon>
        <taxon>Actinomycetota</taxon>
        <taxon>Actinomycetes</taxon>
        <taxon>Kitasatosporales</taxon>
        <taxon>Carbonactinosporaceae</taxon>
        <taxon>Carbonactinospora</taxon>
    </lineage>
</organism>
<evidence type="ECO:0000313" key="3">
    <source>
        <dbReference type="EMBL" id="KWX04985.1"/>
    </source>
</evidence>
<gene>
    <name evidence="3" type="ORF">TH66_04230</name>
    <name evidence="4" type="ORF">TR74_12610</name>
</gene>
<evidence type="ECO:0000256" key="1">
    <source>
        <dbReference type="SAM" id="Coils"/>
    </source>
</evidence>
<sequence length="136" mass="14213">MADFHVSVPDLRRKSASLAEAADLIRGIRSSTGPVEDCDAGPDDLCSACTEFGDALVRSLELLAEQLAESAENLKTSAQRYEQSDASGEEGFARIMPDTGLSVPGLLDRLPTNLTTTGGSAGSIGLRSVLDGEGDR</sequence>
<dbReference type="Proteomes" id="UP000070598">
    <property type="component" value="Unassembled WGS sequence"/>
</dbReference>
<dbReference type="RefSeq" id="WP_067068569.1">
    <property type="nucleotide sequence ID" value="NZ_CP171739.1"/>
</dbReference>
<evidence type="ECO:0000313" key="4">
    <source>
        <dbReference type="EMBL" id="KWX08941.1"/>
    </source>
</evidence>
<reference evidence="4 6" key="2">
    <citation type="submission" date="2015-02" db="EMBL/GenBank/DDBJ databases">
        <title>Physiological reanalysis, assessment of diazotrophy, and genome sequences of multiple isolates of Streptomyces thermoautotrophicus.</title>
        <authorList>
            <person name="MacKellar D.C."/>
            <person name="Lieber L."/>
            <person name="Norman J."/>
            <person name="Bolger A."/>
            <person name="Tobin C."/>
            <person name="Murray J.W."/>
            <person name="Prell J."/>
        </authorList>
    </citation>
    <scope>NUCLEOTIDE SEQUENCE [LARGE SCALE GENOMIC DNA]</scope>
    <source>
        <strain evidence="4 6">UBT1</strain>
    </source>
</reference>
<proteinExistence type="predicted"/>
<dbReference type="PATRIC" id="fig|1469144.8.peg.4463"/>
<protein>
    <submittedName>
        <fullName evidence="4">Uncharacterized protein</fullName>
    </submittedName>
</protein>
<evidence type="ECO:0000256" key="2">
    <source>
        <dbReference type="SAM" id="MobiDB-lite"/>
    </source>
</evidence>
<dbReference type="Proteomes" id="UP000070659">
    <property type="component" value="Unassembled WGS sequence"/>
</dbReference>
<evidence type="ECO:0000313" key="6">
    <source>
        <dbReference type="Proteomes" id="UP000070659"/>
    </source>
</evidence>
<feature type="coiled-coil region" evidence="1">
    <location>
        <begin position="57"/>
        <end position="84"/>
    </location>
</feature>
<dbReference type="AlphaFoldDB" id="A0A132NFR0"/>
<accession>A0A132NFR0</accession>
<comment type="caution">
    <text evidence="4">The sequence shown here is derived from an EMBL/GenBank/DDBJ whole genome shotgun (WGS) entry which is preliminary data.</text>
</comment>
<reference evidence="5" key="1">
    <citation type="submission" date="2015-02" db="EMBL/GenBank/DDBJ databases">
        <title>Physiological reanalysis, assessment of diazotrophy, and genome sequences of multiple isolates of Streptomyces thermoautotrophicus.</title>
        <authorList>
            <person name="MacKellar D.C."/>
            <person name="Lieber L."/>
            <person name="Norman J."/>
            <person name="Bolger A."/>
            <person name="Tobin C."/>
            <person name="Murray J.W."/>
            <person name="Friesen M."/>
            <person name="Prell J."/>
        </authorList>
    </citation>
    <scope>NUCLEOTIDE SEQUENCE [LARGE SCALE GENOMIC DNA]</scope>
    <source>
        <strain evidence="5">UBT1</strain>
    </source>
</reference>
<dbReference type="EMBL" id="JYIJ01000013">
    <property type="protein sequence ID" value="KWX04985.1"/>
    <property type="molecule type" value="Genomic_DNA"/>
</dbReference>
<evidence type="ECO:0000313" key="5">
    <source>
        <dbReference type="Proteomes" id="UP000070598"/>
    </source>
</evidence>
<feature type="region of interest" description="Disordered" evidence="2">
    <location>
        <begin position="114"/>
        <end position="136"/>
    </location>
</feature>